<dbReference type="Proteomes" id="UP000247772">
    <property type="component" value="Unassembled WGS sequence"/>
</dbReference>
<feature type="signal peptide" evidence="1">
    <location>
        <begin position="1"/>
        <end position="24"/>
    </location>
</feature>
<gene>
    <name evidence="2" type="ORF">C7410_106130</name>
</gene>
<feature type="chain" id="PRO_5015858601" evidence="1">
    <location>
        <begin position="25"/>
        <end position="233"/>
    </location>
</feature>
<dbReference type="RefSeq" id="WP_146242686.1">
    <property type="nucleotide sequence ID" value="NZ_QJSQ01000006.1"/>
</dbReference>
<dbReference type="AlphaFoldDB" id="A0A2V4U7Y2"/>
<accession>A0A2V4U7Y2</accession>
<evidence type="ECO:0000313" key="3">
    <source>
        <dbReference type="Proteomes" id="UP000247772"/>
    </source>
</evidence>
<organism evidence="2 3">
    <name type="scientific">Paraburkholderia silvatlantica</name>
    <dbReference type="NCBI Taxonomy" id="321895"/>
    <lineage>
        <taxon>Bacteria</taxon>
        <taxon>Pseudomonadati</taxon>
        <taxon>Pseudomonadota</taxon>
        <taxon>Betaproteobacteria</taxon>
        <taxon>Burkholderiales</taxon>
        <taxon>Burkholderiaceae</taxon>
        <taxon>Paraburkholderia</taxon>
    </lineage>
</organism>
<evidence type="ECO:0000313" key="2">
    <source>
        <dbReference type="EMBL" id="PYE24300.1"/>
    </source>
</evidence>
<sequence>MNKQVVLFGRFVGVALLFSLVAHATAQVPGPAISTEAIITIGACKFTIANMFGGKFMVLHPEQTPPQQGVYDLPDTGPHASSVIGTFGLFCVDANDEGIGAMLNAKQVDGKWLMYNPWPSPNEPELTSFDPGAHPQTVQFTGGNWTGTGLTVDETSGDEKHRARMFYFCLVHQTHALCGKSPVQWLADTGEHNELWKIRAILQSVKFVDASPLLESDPAIGSASAPSNRGNDD</sequence>
<proteinExistence type="predicted"/>
<dbReference type="OrthoDB" id="6545863at2"/>
<comment type="caution">
    <text evidence="2">The sequence shown here is derived from an EMBL/GenBank/DDBJ whole genome shotgun (WGS) entry which is preliminary data.</text>
</comment>
<keyword evidence="1" id="KW-0732">Signal</keyword>
<evidence type="ECO:0000256" key="1">
    <source>
        <dbReference type="SAM" id="SignalP"/>
    </source>
</evidence>
<dbReference type="EMBL" id="QJSQ01000006">
    <property type="protein sequence ID" value="PYE24300.1"/>
    <property type="molecule type" value="Genomic_DNA"/>
</dbReference>
<reference evidence="2 3" key="1">
    <citation type="submission" date="2018-06" db="EMBL/GenBank/DDBJ databases">
        <title>Genomic Encyclopedia of Type Strains, Phase IV (KMG-V): Genome sequencing to study the core and pangenomes of soil and plant-associated prokaryotes.</title>
        <authorList>
            <person name="Whitman W."/>
        </authorList>
    </citation>
    <scope>NUCLEOTIDE SEQUENCE [LARGE SCALE GENOMIC DNA]</scope>
    <source>
        <strain evidence="2 3">SRCL-318</strain>
    </source>
</reference>
<name>A0A2V4U7Y2_9BURK</name>
<protein>
    <submittedName>
        <fullName evidence="2">Uncharacterized protein</fullName>
    </submittedName>
</protein>